<evidence type="ECO:0000256" key="1">
    <source>
        <dbReference type="ARBA" id="ARBA00004477"/>
    </source>
</evidence>
<evidence type="ECO:0000256" key="3">
    <source>
        <dbReference type="ARBA" id="ARBA00022824"/>
    </source>
</evidence>
<evidence type="ECO:0000256" key="2">
    <source>
        <dbReference type="ARBA" id="ARBA00022692"/>
    </source>
</evidence>
<keyword evidence="2" id="KW-0812">Transmembrane</keyword>
<organism evidence="8 9">
    <name type="scientific">Schizothecium vesticola</name>
    <dbReference type="NCBI Taxonomy" id="314040"/>
    <lineage>
        <taxon>Eukaryota</taxon>
        <taxon>Fungi</taxon>
        <taxon>Dikarya</taxon>
        <taxon>Ascomycota</taxon>
        <taxon>Pezizomycotina</taxon>
        <taxon>Sordariomycetes</taxon>
        <taxon>Sordariomycetidae</taxon>
        <taxon>Sordariales</taxon>
        <taxon>Schizotheciaceae</taxon>
        <taxon>Schizothecium</taxon>
    </lineage>
</organism>
<evidence type="ECO:0000313" key="8">
    <source>
        <dbReference type="EMBL" id="KAK0738700.1"/>
    </source>
</evidence>
<accession>A0AA40BQS9</accession>
<keyword evidence="5" id="KW-0472">Membrane</keyword>
<comment type="subcellular location">
    <subcellularLocation>
        <location evidence="1">Endoplasmic reticulum membrane</location>
        <topology evidence="1">Multi-pass membrane protein</topology>
    </subcellularLocation>
</comment>
<proteinExistence type="predicted"/>
<dbReference type="Pfam" id="PF02453">
    <property type="entry name" value="Reticulon"/>
    <property type="match status" value="1"/>
</dbReference>
<sequence length="324" mass="35137">MSAPAYVIIPVEGDAAQTGEQENIQGVKNNRRRFYDKYISWDDPLRTLCSYLGVLGVLIVAHCMPFTHLALKAGAITLGLTAAMEFASRTFGPDTFLTRLRPKPYKTIPEDTLNATLKDIHDFIQFSVREAQKIVFAQELDKTLLTAVALGTAYFLSQVLSPFAFSVLALTTVYIGSLAASSAPSDTSRVQNVARRATGSATPKSVHPAPEYPVTLKKEPHSHAEPAQSSAPAHPATVKEEAPMQHSESGAQHYQSDTAAGGQRQRQHQRRASGQELRETNFGHRRVRSRGSAEGSPTSPTKPFASSIPVATNLNGVYRHGGSN</sequence>
<protein>
    <recommendedName>
        <fullName evidence="7">Reticulon domain-containing protein</fullName>
    </recommendedName>
</protein>
<evidence type="ECO:0000259" key="7">
    <source>
        <dbReference type="Pfam" id="PF02453"/>
    </source>
</evidence>
<comment type="caution">
    <text evidence="8">The sequence shown here is derived from an EMBL/GenBank/DDBJ whole genome shotgun (WGS) entry which is preliminary data.</text>
</comment>
<dbReference type="AlphaFoldDB" id="A0AA40BQS9"/>
<feature type="region of interest" description="Disordered" evidence="6">
    <location>
        <begin position="183"/>
        <end position="324"/>
    </location>
</feature>
<feature type="compositionally biased region" description="Polar residues" evidence="6">
    <location>
        <begin position="246"/>
        <end position="258"/>
    </location>
</feature>
<dbReference type="Proteomes" id="UP001172155">
    <property type="component" value="Unassembled WGS sequence"/>
</dbReference>
<dbReference type="GO" id="GO:0005789">
    <property type="term" value="C:endoplasmic reticulum membrane"/>
    <property type="evidence" value="ECO:0007669"/>
    <property type="project" value="UniProtKB-SubCell"/>
</dbReference>
<name>A0AA40BQS9_9PEZI</name>
<evidence type="ECO:0000313" key="9">
    <source>
        <dbReference type="Proteomes" id="UP001172155"/>
    </source>
</evidence>
<dbReference type="EMBL" id="JAUKUD010000007">
    <property type="protein sequence ID" value="KAK0738700.1"/>
    <property type="molecule type" value="Genomic_DNA"/>
</dbReference>
<reference evidence="8" key="1">
    <citation type="submission" date="2023-06" db="EMBL/GenBank/DDBJ databases">
        <title>Genome-scale phylogeny and comparative genomics of the fungal order Sordariales.</title>
        <authorList>
            <consortium name="Lawrence Berkeley National Laboratory"/>
            <person name="Hensen N."/>
            <person name="Bonometti L."/>
            <person name="Westerberg I."/>
            <person name="Brannstrom I.O."/>
            <person name="Guillou S."/>
            <person name="Cros-Aarteil S."/>
            <person name="Calhoun S."/>
            <person name="Haridas S."/>
            <person name="Kuo A."/>
            <person name="Mondo S."/>
            <person name="Pangilinan J."/>
            <person name="Riley R."/>
            <person name="LaButti K."/>
            <person name="Andreopoulos B."/>
            <person name="Lipzen A."/>
            <person name="Chen C."/>
            <person name="Yanf M."/>
            <person name="Daum C."/>
            <person name="Ng V."/>
            <person name="Clum A."/>
            <person name="Steindorff A."/>
            <person name="Ohm R."/>
            <person name="Martin F."/>
            <person name="Silar P."/>
            <person name="Natvig D."/>
            <person name="Lalanne C."/>
            <person name="Gautier V."/>
            <person name="Ament-velasquez S.L."/>
            <person name="Kruys A."/>
            <person name="Hutchinson M.I."/>
            <person name="Powell A.J."/>
            <person name="Barry K."/>
            <person name="Miller A.N."/>
            <person name="Grigoriev I.V."/>
            <person name="Debuchy R."/>
            <person name="Gladieux P."/>
            <person name="Thoren M.H."/>
            <person name="Johannesson H."/>
        </authorList>
    </citation>
    <scope>NUCLEOTIDE SEQUENCE</scope>
    <source>
        <strain evidence="8">SMH3187-1</strain>
    </source>
</reference>
<feature type="non-terminal residue" evidence="8">
    <location>
        <position position="1"/>
    </location>
</feature>
<keyword evidence="4" id="KW-1133">Transmembrane helix</keyword>
<feature type="domain" description="Reticulon" evidence="7">
    <location>
        <begin position="39"/>
        <end position="173"/>
    </location>
</feature>
<dbReference type="InterPro" id="IPR003388">
    <property type="entry name" value="Reticulon"/>
</dbReference>
<keyword evidence="9" id="KW-1185">Reference proteome</keyword>
<evidence type="ECO:0000256" key="4">
    <source>
        <dbReference type="ARBA" id="ARBA00022989"/>
    </source>
</evidence>
<evidence type="ECO:0000256" key="5">
    <source>
        <dbReference type="ARBA" id="ARBA00023136"/>
    </source>
</evidence>
<keyword evidence="3" id="KW-0256">Endoplasmic reticulum</keyword>
<evidence type="ECO:0000256" key="6">
    <source>
        <dbReference type="SAM" id="MobiDB-lite"/>
    </source>
</evidence>
<gene>
    <name evidence="8" type="ORF">B0T18DRAFT_492608</name>
</gene>